<protein>
    <submittedName>
        <fullName evidence="5">MarR family transcriptional regulator</fullName>
    </submittedName>
</protein>
<evidence type="ECO:0000313" key="6">
    <source>
        <dbReference type="Proteomes" id="UP000186857"/>
    </source>
</evidence>
<dbReference type="GO" id="GO:0003700">
    <property type="term" value="F:DNA-binding transcription factor activity"/>
    <property type="evidence" value="ECO:0007669"/>
    <property type="project" value="InterPro"/>
</dbReference>
<dbReference type="Gene3D" id="1.10.10.10">
    <property type="entry name" value="Winged helix-like DNA-binding domain superfamily/Winged helix DNA-binding domain"/>
    <property type="match status" value="1"/>
</dbReference>
<dbReference type="AlphaFoldDB" id="A0A1Q8VBZ1"/>
<dbReference type="SMART" id="SM00347">
    <property type="entry name" value="HTH_MARR"/>
    <property type="match status" value="1"/>
</dbReference>
<keyword evidence="3" id="KW-0804">Transcription</keyword>
<dbReference type="InterPro" id="IPR036388">
    <property type="entry name" value="WH-like_DNA-bd_sf"/>
</dbReference>
<dbReference type="SUPFAM" id="SSF46785">
    <property type="entry name" value="Winged helix' DNA-binding domain"/>
    <property type="match status" value="1"/>
</dbReference>
<organism evidence="5 6">
    <name type="scientific">Actinomyces oris</name>
    <dbReference type="NCBI Taxonomy" id="544580"/>
    <lineage>
        <taxon>Bacteria</taxon>
        <taxon>Bacillati</taxon>
        <taxon>Actinomycetota</taxon>
        <taxon>Actinomycetes</taxon>
        <taxon>Actinomycetales</taxon>
        <taxon>Actinomycetaceae</taxon>
        <taxon>Actinomyces</taxon>
    </lineage>
</organism>
<evidence type="ECO:0000256" key="1">
    <source>
        <dbReference type="ARBA" id="ARBA00023015"/>
    </source>
</evidence>
<dbReference type="RefSeq" id="WP_075376236.1">
    <property type="nucleotide sequence ID" value="NZ_MSKJ01000006.1"/>
</dbReference>
<dbReference type="Pfam" id="PF12802">
    <property type="entry name" value="MarR_2"/>
    <property type="match status" value="1"/>
</dbReference>
<keyword evidence="2" id="KW-0238">DNA-binding</keyword>
<proteinExistence type="predicted"/>
<dbReference type="PROSITE" id="PS50995">
    <property type="entry name" value="HTH_MARR_2"/>
    <property type="match status" value="1"/>
</dbReference>
<reference evidence="5 6" key="1">
    <citation type="submission" date="2016-12" db="EMBL/GenBank/DDBJ databases">
        <title>Genomic Comparison of strains in the 'Actinomyces naeslundii' Group.</title>
        <authorList>
            <person name="Mughal S.R."/>
            <person name="Do T."/>
            <person name="Gilbert S.C."/>
            <person name="Witherden E.A."/>
            <person name="Didelot X."/>
            <person name="Beighton D."/>
        </authorList>
    </citation>
    <scope>NUCLEOTIDE SEQUENCE [LARGE SCALE GENOMIC DNA]</scope>
    <source>
        <strain evidence="5 6">CCUG 33920</strain>
    </source>
</reference>
<dbReference type="EMBL" id="MSKJ01000006">
    <property type="protein sequence ID" value="OLO45605.1"/>
    <property type="molecule type" value="Genomic_DNA"/>
</dbReference>
<dbReference type="InterPro" id="IPR000835">
    <property type="entry name" value="HTH_MarR-typ"/>
</dbReference>
<name>A0A1Q8VBZ1_9ACTO</name>
<keyword evidence="1" id="KW-0805">Transcription regulation</keyword>
<dbReference type="PANTHER" id="PTHR42756:SF1">
    <property type="entry name" value="TRANSCRIPTIONAL REPRESSOR OF EMRAB OPERON"/>
    <property type="match status" value="1"/>
</dbReference>
<dbReference type="Proteomes" id="UP000186857">
    <property type="component" value="Unassembled WGS sequence"/>
</dbReference>
<dbReference type="GO" id="GO:0003677">
    <property type="term" value="F:DNA binding"/>
    <property type="evidence" value="ECO:0007669"/>
    <property type="project" value="UniProtKB-KW"/>
</dbReference>
<comment type="caution">
    <text evidence="5">The sequence shown here is derived from an EMBL/GenBank/DDBJ whole genome shotgun (WGS) entry which is preliminary data.</text>
</comment>
<dbReference type="OrthoDB" id="3177763at2"/>
<evidence type="ECO:0000313" key="5">
    <source>
        <dbReference type="EMBL" id="OLO45605.1"/>
    </source>
</evidence>
<evidence type="ECO:0000259" key="4">
    <source>
        <dbReference type="PROSITE" id="PS50995"/>
    </source>
</evidence>
<evidence type="ECO:0000256" key="2">
    <source>
        <dbReference type="ARBA" id="ARBA00023125"/>
    </source>
</evidence>
<sequence>MSPMDRLLAHLRLTAEASQSAKDRAVLDSGLTKAQYNALLMLRHSGEATTSQLARDCNISQQAMSQTVKRLSEAEFITLHPSPHGGRALVLRLTARGESSLTTADKRVRALEQSLQDAAAPSRVDDLLTALDRIREAATLYD</sequence>
<accession>A0A1Q8VBZ1</accession>
<dbReference type="InterPro" id="IPR036390">
    <property type="entry name" value="WH_DNA-bd_sf"/>
</dbReference>
<dbReference type="PANTHER" id="PTHR42756">
    <property type="entry name" value="TRANSCRIPTIONAL REGULATOR, MARR"/>
    <property type="match status" value="1"/>
</dbReference>
<evidence type="ECO:0000256" key="3">
    <source>
        <dbReference type="ARBA" id="ARBA00023163"/>
    </source>
</evidence>
<feature type="domain" description="HTH marR-type" evidence="4">
    <location>
        <begin position="4"/>
        <end position="136"/>
    </location>
</feature>
<gene>
    <name evidence="5" type="ORF">BKH29_03290</name>
</gene>